<dbReference type="OrthoDB" id="5419086at2"/>
<keyword evidence="1" id="KW-1133">Transmembrane helix</keyword>
<dbReference type="RefSeq" id="WP_136551369.1">
    <property type="nucleotide sequence ID" value="NZ_STGJ01000002.1"/>
</dbReference>
<name>A0A4V4N8W6_9NEIS</name>
<dbReference type="AlphaFoldDB" id="A0A4V4N8W6"/>
<dbReference type="PANTHER" id="PTHR42709:SF4">
    <property type="entry name" value="INNER MEMBRANE PROTEIN YQAA"/>
    <property type="match status" value="1"/>
</dbReference>
<feature type="transmembrane region" description="Helical" evidence="1">
    <location>
        <begin position="74"/>
        <end position="93"/>
    </location>
</feature>
<dbReference type="PANTHER" id="PTHR42709">
    <property type="entry name" value="ALKALINE PHOSPHATASE LIKE PROTEIN"/>
    <property type="match status" value="1"/>
</dbReference>
<feature type="transmembrane region" description="Helical" evidence="1">
    <location>
        <begin position="41"/>
        <end position="62"/>
    </location>
</feature>
<reference evidence="2 3" key="1">
    <citation type="submission" date="2019-04" db="EMBL/GenBank/DDBJ databases">
        <title>Crenobacter sp. nov.</title>
        <authorList>
            <person name="Shi S."/>
        </authorList>
    </citation>
    <scope>NUCLEOTIDE SEQUENCE [LARGE SCALE GENOMIC DNA]</scope>
    <source>
        <strain evidence="2 3">GY 70310</strain>
    </source>
</reference>
<keyword evidence="1" id="KW-0812">Transmembrane</keyword>
<proteinExistence type="predicted"/>
<keyword evidence="3" id="KW-1185">Reference proteome</keyword>
<feature type="transmembrane region" description="Helical" evidence="1">
    <location>
        <begin position="113"/>
        <end position="134"/>
    </location>
</feature>
<evidence type="ECO:0000256" key="1">
    <source>
        <dbReference type="SAM" id="Phobius"/>
    </source>
</evidence>
<dbReference type="EMBL" id="STGJ01000002">
    <property type="protein sequence ID" value="TIC86023.1"/>
    <property type="molecule type" value="Genomic_DNA"/>
</dbReference>
<accession>A0A4V4N8W6</accession>
<dbReference type="InterPro" id="IPR051311">
    <property type="entry name" value="DedA_domain"/>
</dbReference>
<evidence type="ECO:0000313" key="2">
    <source>
        <dbReference type="EMBL" id="TIC86023.1"/>
    </source>
</evidence>
<organism evidence="2 3">
    <name type="scientific">Crenobacter intestini</name>
    <dbReference type="NCBI Taxonomy" id="2563443"/>
    <lineage>
        <taxon>Bacteria</taxon>
        <taxon>Pseudomonadati</taxon>
        <taxon>Pseudomonadota</taxon>
        <taxon>Betaproteobacteria</taxon>
        <taxon>Neisseriales</taxon>
        <taxon>Neisseriaceae</taxon>
        <taxon>Crenobacter</taxon>
    </lineage>
</organism>
<comment type="caution">
    <text evidence="2">The sequence shown here is derived from an EMBL/GenBank/DDBJ whole genome shotgun (WGS) entry which is preliminary data.</text>
</comment>
<gene>
    <name evidence="2" type="ORF">E5K04_02665</name>
</gene>
<evidence type="ECO:0000313" key="3">
    <source>
        <dbReference type="Proteomes" id="UP000308891"/>
    </source>
</evidence>
<keyword evidence="1" id="KW-0472">Membrane</keyword>
<protein>
    <submittedName>
        <fullName evidence="2">DedA family protein</fullName>
    </submittedName>
</protein>
<dbReference type="Proteomes" id="UP000308891">
    <property type="component" value="Unassembled WGS sequence"/>
</dbReference>
<sequence length="138" mass="14311">MDEAAALAALALSAFLSATVLPGNSELALAALLLKWPSLSLTAWLTASLANSAGSATSLWLGRRAPRKELPARAARWFGRFGPAALVLAWVPLVGDALPLAAGWLRLPWLKCLAWIVLGKSLRYALLVGGLALAGGTG</sequence>